<keyword evidence="2" id="KW-1185">Reference proteome</keyword>
<dbReference type="EMBL" id="CP092876">
    <property type="protein sequence ID" value="UYV76962.1"/>
    <property type="molecule type" value="Genomic_DNA"/>
</dbReference>
<evidence type="ECO:0000313" key="2">
    <source>
        <dbReference type="Proteomes" id="UP001235939"/>
    </source>
</evidence>
<sequence length="132" mass="15420">MSLNDIQPYKILTGHDEGHHQDGYKDDKEAAGLTDEEYKQRCVWRRLRQRVNLGLLSNTTQAYNRDLWSGHKGMKTTFYGLFVAVPSKSFWDNLQQDKTRPQTARVTRECLQTCQILLWPTRSLDISPIEHI</sequence>
<protein>
    <submittedName>
        <fullName evidence="1">Uncharacterized protein</fullName>
    </submittedName>
</protein>
<reference evidence="1 2" key="1">
    <citation type="submission" date="2022-01" db="EMBL/GenBank/DDBJ databases">
        <title>A chromosomal length assembly of Cordylochernes scorpioides.</title>
        <authorList>
            <person name="Zeh D."/>
            <person name="Zeh J."/>
        </authorList>
    </citation>
    <scope>NUCLEOTIDE SEQUENCE [LARGE SCALE GENOMIC DNA]</scope>
    <source>
        <strain evidence="1">IN4F17</strain>
        <tissue evidence="1">Whole Body</tissue>
    </source>
</reference>
<evidence type="ECO:0000313" key="1">
    <source>
        <dbReference type="EMBL" id="UYV76962.1"/>
    </source>
</evidence>
<gene>
    <name evidence="1" type="ORF">LAZ67_14002584</name>
</gene>
<name>A0ABY6L709_9ARAC</name>
<dbReference type="Gene3D" id="3.30.420.10">
    <property type="entry name" value="Ribonuclease H-like superfamily/Ribonuclease H"/>
    <property type="match status" value="1"/>
</dbReference>
<dbReference type="InterPro" id="IPR036397">
    <property type="entry name" value="RNaseH_sf"/>
</dbReference>
<accession>A0ABY6L709</accession>
<organism evidence="1 2">
    <name type="scientific">Cordylochernes scorpioides</name>
    <dbReference type="NCBI Taxonomy" id="51811"/>
    <lineage>
        <taxon>Eukaryota</taxon>
        <taxon>Metazoa</taxon>
        <taxon>Ecdysozoa</taxon>
        <taxon>Arthropoda</taxon>
        <taxon>Chelicerata</taxon>
        <taxon>Arachnida</taxon>
        <taxon>Pseudoscorpiones</taxon>
        <taxon>Cheliferoidea</taxon>
        <taxon>Chernetidae</taxon>
        <taxon>Cordylochernes</taxon>
    </lineage>
</organism>
<proteinExistence type="predicted"/>
<dbReference type="Proteomes" id="UP001235939">
    <property type="component" value="Chromosome 14"/>
</dbReference>